<gene>
    <name evidence="7 11" type="primary">serS</name>
    <name evidence="11" type="ORF">L21_0960</name>
</gene>
<feature type="binding site" evidence="7 9">
    <location>
        <begin position="297"/>
        <end position="299"/>
    </location>
    <ligand>
        <name>ATP</name>
        <dbReference type="ChEBI" id="CHEBI:30616"/>
    </ligand>
</feature>
<dbReference type="AlphaFoldDB" id="A0A1M4MJR6"/>
<feature type="binding site" evidence="7 8">
    <location>
        <position position="320"/>
    </location>
    <ligand>
        <name>L-serine</name>
        <dbReference type="ChEBI" id="CHEBI:33384"/>
    </ligand>
</feature>
<dbReference type="InterPro" id="IPR002317">
    <property type="entry name" value="Ser-tRNA-ligase_type_1"/>
</dbReference>
<evidence type="ECO:0000313" key="11">
    <source>
        <dbReference type="EMBL" id="SCL75070.1"/>
    </source>
</evidence>
<feature type="binding site" evidence="8">
    <location>
        <position position="419"/>
    </location>
    <ligand>
        <name>L-serine</name>
        <dbReference type="ChEBI" id="CHEBI:33384"/>
    </ligand>
</feature>
<name>A0A1M4MJR6_9EURY</name>
<dbReference type="Pfam" id="PF02403">
    <property type="entry name" value="Seryl_tRNA_N"/>
    <property type="match status" value="1"/>
</dbReference>
<dbReference type="CDD" id="cd00770">
    <property type="entry name" value="SerRS_core"/>
    <property type="match status" value="1"/>
</dbReference>
<evidence type="ECO:0000256" key="1">
    <source>
        <dbReference type="ARBA" id="ARBA00004496"/>
    </source>
</evidence>
<comment type="catalytic activity">
    <reaction evidence="7">
        <text>tRNA(Ser) + L-serine + ATP = L-seryl-tRNA(Ser) + AMP + diphosphate + H(+)</text>
        <dbReference type="Rhea" id="RHEA:12292"/>
        <dbReference type="Rhea" id="RHEA-COMP:9669"/>
        <dbReference type="Rhea" id="RHEA-COMP:9703"/>
        <dbReference type="ChEBI" id="CHEBI:15378"/>
        <dbReference type="ChEBI" id="CHEBI:30616"/>
        <dbReference type="ChEBI" id="CHEBI:33019"/>
        <dbReference type="ChEBI" id="CHEBI:33384"/>
        <dbReference type="ChEBI" id="CHEBI:78442"/>
        <dbReference type="ChEBI" id="CHEBI:78533"/>
        <dbReference type="ChEBI" id="CHEBI:456215"/>
        <dbReference type="EC" id="6.1.1.11"/>
    </reaction>
</comment>
<evidence type="ECO:0000259" key="10">
    <source>
        <dbReference type="PROSITE" id="PS50862"/>
    </source>
</evidence>
<dbReference type="GO" id="GO:0016260">
    <property type="term" value="P:selenocysteine biosynthetic process"/>
    <property type="evidence" value="ECO:0007669"/>
    <property type="project" value="UniProtKB-UniRule"/>
</dbReference>
<comment type="pathway">
    <text evidence="7">Aminoacyl-tRNA biosynthesis; selenocysteinyl-tRNA(Sec) biosynthesis; L-seryl-tRNA(Sec) from L-serine and tRNA(Sec): step 1/1.</text>
</comment>
<evidence type="ECO:0000256" key="3">
    <source>
        <dbReference type="ARBA" id="ARBA00022741"/>
    </source>
</evidence>
<keyword evidence="2 7" id="KW-0436">Ligase</keyword>
<dbReference type="UniPathway" id="UPA00906">
    <property type="reaction ID" value="UER00895"/>
</dbReference>
<dbReference type="STRING" id="118126.L21_0960"/>
<dbReference type="Pfam" id="PF00587">
    <property type="entry name" value="tRNA-synt_2b"/>
    <property type="match status" value="1"/>
</dbReference>
<dbReference type="InterPro" id="IPR015866">
    <property type="entry name" value="Ser-tRNA-synth_1_N"/>
</dbReference>
<evidence type="ECO:0000256" key="9">
    <source>
        <dbReference type="PIRSR" id="PIRSR001529-2"/>
    </source>
</evidence>
<evidence type="ECO:0000256" key="5">
    <source>
        <dbReference type="ARBA" id="ARBA00022917"/>
    </source>
</evidence>
<feature type="binding site" evidence="9">
    <location>
        <begin position="313"/>
        <end position="316"/>
    </location>
    <ligand>
        <name>ATP</name>
        <dbReference type="ChEBI" id="CHEBI:30616"/>
    </ligand>
</feature>
<comment type="function">
    <text evidence="7">Catalyzes the attachment of serine to tRNA(Ser). Is also able to aminoacylate tRNA(Sec) with serine, to form the misacylated tRNA L-seryl-tRNA(Sec), which will be further converted into selenocysteinyl-tRNA(Sec).</text>
</comment>
<comment type="domain">
    <text evidence="7">Consists of two distinct domains, a catalytic core and a N-terminal extension that is involved in tRNA binding.</text>
</comment>
<comment type="subcellular location">
    <subcellularLocation>
        <location evidence="1 7">Cytoplasm</location>
    </subcellularLocation>
</comment>
<dbReference type="EC" id="6.1.1.11" evidence="7"/>
<reference evidence="11 12" key="1">
    <citation type="submission" date="2016-08" db="EMBL/GenBank/DDBJ databases">
        <authorList>
            <person name="Seilhamer J.J."/>
        </authorList>
    </citation>
    <scope>NUCLEOTIDE SEQUENCE [LARGE SCALE GENOMIC DNA]</scope>
    <source>
        <strain evidence="11">L21-II-0</strain>
    </source>
</reference>
<dbReference type="GO" id="GO:0004828">
    <property type="term" value="F:serine-tRNA ligase activity"/>
    <property type="evidence" value="ECO:0007669"/>
    <property type="project" value="UniProtKB-UniRule"/>
</dbReference>
<dbReference type="Proteomes" id="UP000184671">
    <property type="component" value="Unassembled WGS sequence"/>
</dbReference>
<dbReference type="SUPFAM" id="SSF46589">
    <property type="entry name" value="tRNA-binding arm"/>
    <property type="match status" value="1"/>
</dbReference>
<comment type="catalytic activity">
    <reaction evidence="7">
        <text>tRNA(Sec) + L-serine + ATP = L-seryl-tRNA(Sec) + AMP + diphosphate + H(+)</text>
        <dbReference type="Rhea" id="RHEA:42580"/>
        <dbReference type="Rhea" id="RHEA-COMP:9742"/>
        <dbReference type="Rhea" id="RHEA-COMP:10128"/>
        <dbReference type="ChEBI" id="CHEBI:15378"/>
        <dbReference type="ChEBI" id="CHEBI:30616"/>
        <dbReference type="ChEBI" id="CHEBI:33019"/>
        <dbReference type="ChEBI" id="CHEBI:33384"/>
        <dbReference type="ChEBI" id="CHEBI:78442"/>
        <dbReference type="ChEBI" id="CHEBI:78533"/>
        <dbReference type="ChEBI" id="CHEBI:456215"/>
        <dbReference type="EC" id="6.1.1.11"/>
    </reaction>
</comment>
<feature type="binding site" evidence="7">
    <location>
        <position position="421"/>
    </location>
    <ligand>
        <name>L-serine</name>
        <dbReference type="ChEBI" id="CHEBI:33384"/>
    </ligand>
</feature>
<dbReference type="GO" id="GO:0005737">
    <property type="term" value="C:cytoplasm"/>
    <property type="evidence" value="ECO:0007669"/>
    <property type="project" value="UniProtKB-SubCell"/>
</dbReference>
<evidence type="ECO:0000256" key="4">
    <source>
        <dbReference type="ARBA" id="ARBA00022840"/>
    </source>
</evidence>
<dbReference type="InterPro" id="IPR033729">
    <property type="entry name" value="SerRS_core"/>
</dbReference>
<comment type="subunit">
    <text evidence="7">Homodimer. The tRNA molecule binds across the dimer.</text>
</comment>
<dbReference type="PROSITE" id="PS50862">
    <property type="entry name" value="AA_TRNA_LIGASE_II"/>
    <property type="match status" value="1"/>
</dbReference>
<feature type="binding site" evidence="7">
    <location>
        <position position="313"/>
    </location>
    <ligand>
        <name>ATP</name>
        <dbReference type="ChEBI" id="CHEBI:30616"/>
    </ligand>
</feature>
<feature type="binding site" evidence="7">
    <location>
        <begin position="266"/>
        <end position="268"/>
    </location>
    <ligand>
        <name>L-serine</name>
        <dbReference type="ChEBI" id="CHEBI:33384"/>
    </ligand>
</feature>
<evidence type="ECO:0000256" key="6">
    <source>
        <dbReference type="ARBA" id="ARBA00023146"/>
    </source>
</evidence>
<dbReference type="InterPro" id="IPR006195">
    <property type="entry name" value="aa-tRNA-synth_II"/>
</dbReference>
<protein>
    <recommendedName>
        <fullName evidence="7">Serine--tRNA ligase</fullName>
        <ecNumber evidence="7">6.1.1.11</ecNumber>
    </recommendedName>
    <alternativeName>
        <fullName evidence="7">Seryl-tRNA synthetase</fullName>
        <shortName evidence="7">SerRS</shortName>
    </alternativeName>
    <alternativeName>
        <fullName evidence="7">Seryl-tRNA(Ser/Sec) synthetase</fullName>
    </alternativeName>
</protein>
<feature type="binding site" evidence="8">
    <location>
        <position position="266"/>
    </location>
    <ligand>
        <name>L-serine</name>
        <dbReference type="ChEBI" id="CHEBI:33384"/>
    </ligand>
</feature>
<feature type="binding site" evidence="8">
    <location>
        <position position="297"/>
    </location>
    <ligand>
        <name>L-serine</name>
        <dbReference type="ChEBI" id="CHEBI:33384"/>
    </ligand>
</feature>
<comment type="similarity">
    <text evidence="7">Belongs to the class-II aminoacyl-tRNA synthetase family. Type-1 seryl-tRNA synthetase subfamily.</text>
</comment>
<dbReference type="InterPro" id="IPR002314">
    <property type="entry name" value="aa-tRNA-synt_IIb"/>
</dbReference>
<dbReference type="PIRSF" id="PIRSF001529">
    <property type="entry name" value="Ser-tRNA-synth_IIa"/>
    <property type="match status" value="1"/>
</dbReference>
<evidence type="ECO:0000256" key="8">
    <source>
        <dbReference type="PIRSR" id="PIRSR001529-1"/>
    </source>
</evidence>
<accession>A0A1M4MJR6</accession>
<dbReference type="InterPro" id="IPR042103">
    <property type="entry name" value="SerRS_1_N_sf"/>
</dbReference>
<dbReference type="InterPro" id="IPR045864">
    <property type="entry name" value="aa-tRNA-synth_II/BPL/LPL"/>
</dbReference>
<feature type="domain" description="Aminoacyl-transfer RNA synthetases class-II family profile" evidence="10">
    <location>
        <begin position="213"/>
        <end position="446"/>
    </location>
</feature>
<evidence type="ECO:0000256" key="7">
    <source>
        <dbReference type="HAMAP-Rule" id="MF_00176"/>
    </source>
</evidence>
<dbReference type="PANTHER" id="PTHR11778">
    <property type="entry name" value="SERYL-TRNA SYNTHETASE"/>
    <property type="match status" value="1"/>
</dbReference>
<dbReference type="GO" id="GO:0005524">
    <property type="term" value="F:ATP binding"/>
    <property type="evidence" value="ECO:0007669"/>
    <property type="project" value="UniProtKB-UniRule"/>
</dbReference>
<keyword evidence="7" id="KW-0963">Cytoplasm</keyword>
<keyword evidence="3 7" id="KW-0547">Nucleotide-binding</keyword>
<proteinExistence type="inferred from homology"/>
<evidence type="ECO:0000313" key="12">
    <source>
        <dbReference type="Proteomes" id="UP000184671"/>
    </source>
</evidence>
<organism evidence="11 12">
    <name type="scientific">Methanoculleus chikugoensis</name>
    <dbReference type="NCBI Taxonomy" id="118126"/>
    <lineage>
        <taxon>Archaea</taxon>
        <taxon>Methanobacteriati</taxon>
        <taxon>Methanobacteriota</taxon>
        <taxon>Stenosarchaea group</taxon>
        <taxon>Methanomicrobia</taxon>
        <taxon>Methanomicrobiales</taxon>
        <taxon>Methanomicrobiaceae</taxon>
        <taxon>Methanoculleus</taxon>
    </lineage>
</organism>
<keyword evidence="5 7" id="KW-0648">Protein biosynthesis</keyword>
<dbReference type="EMBL" id="FMID01000024">
    <property type="protein sequence ID" value="SCL75070.1"/>
    <property type="molecule type" value="Genomic_DNA"/>
</dbReference>
<dbReference type="NCBIfam" id="TIGR00414">
    <property type="entry name" value="serS"/>
    <property type="match status" value="1"/>
</dbReference>
<sequence length="459" mass="52392">MQSGRSAPESPALILHEGQHESYTVVTKVLQRGSMLELKFVRAHPEIVRADLTKRGDTEKLAWVDEVLEMDRRARELTVATGDLRNRRNVISREISQARKAGNDITELLAEAAGLPERIKEAEAERETLTEAVRYRLMRLPNILHESVPVGKDDTENVEIRRWGEPKLPAFDLENHGALAVEHDWADFERAAKIAGAGFYFLKGRLALLDMALQRFAMDILVERGYTPIIPPYMMNRAAYEGVTDLADFENVMYKIEDEDEYLIATSEHPMAAMYSDEIFEEKDLPLRLAGLSPCFRREIGAHGLDTKGLFRVHQFHKVEQFIYATPEQSWDLHEELLANAEEVFQRLGLPYRVVSICTGDIGTVAAKKYDLEVWMPREERYREAVSCSNCTAYQSVRLNIKVRDPTEFTEKRYLHTLNSTAIATSRAIRAILENYQNEDGSVTIPEALRPYLYGSETL</sequence>
<keyword evidence="4 7" id="KW-0067">ATP-binding</keyword>
<keyword evidence="6 7" id="KW-0030">Aminoacyl-tRNA synthetase</keyword>
<dbReference type="HAMAP" id="MF_00176">
    <property type="entry name" value="Ser_tRNA_synth_type1"/>
    <property type="match status" value="1"/>
</dbReference>
<dbReference type="GO" id="GO:0006434">
    <property type="term" value="P:seryl-tRNA aminoacylation"/>
    <property type="evidence" value="ECO:0007669"/>
    <property type="project" value="UniProtKB-UniRule"/>
</dbReference>
<dbReference type="InterPro" id="IPR010978">
    <property type="entry name" value="tRNA-bd_arm"/>
</dbReference>
<dbReference type="PRINTS" id="PR00981">
    <property type="entry name" value="TRNASYNTHSER"/>
</dbReference>
<dbReference type="Gene3D" id="3.30.930.10">
    <property type="entry name" value="Bira Bifunctional Protein, Domain 2"/>
    <property type="match status" value="1"/>
</dbReference>
<dbReference type="Gene3D" id="1.10.287.40">
    <property type="entry name" value="Serine-tRNA synthetase, tRNA binding domain"/>
    <property type="match status" value="1"/>
</dbReference>
<feature type="binding site" evidence="7 9">
    <location>
        <begin position="384"/>
        <end position="387"/>
    </location>
    <ligand>
        <name>ATP</name>
        <dbReference type="ChEBI" id="CHEBI:30616"/>
    </ligand>
</feature>
<dbReference type="SUPFAM" id="SSF55681">
    <property type="entry name" value="Class II aaRS and biotin synthetases"/>
    <property type="match status" value="1"/>
</dbReference>
<evidence type="ECO:0000256" key="2">
    <source>
        <dbReference type="ARBA" id="ARBA00022598"/>
    </source>
</evidence>
<feature type="site" description="Important for serine binding" evidence="8">
    <location>
        <position position="421"/>
    </location>
</feature>